<keyword evidence="14" id="KW-1185">Reference proteome</keyword>
<feature type="compositionally biased region" description="Low complexity" evidence="10">
    <location>
        <begin position="328"/>
        <end position="340"/>
    </location>
</feature>
<comment type="catalytic activity">
    <reaction evidence="8">
        <text>L-seryl-[protein] + ATP = O-phospho-L-seryl-[protein] + ADP + H(+)</text>
        <dbReference type="Rhea" id="RHEA:17989"/>
        <dbReference type="Rhea" id="RHEA-COMP:9863"/>
        <dbReference type="Rhea" id="RHEA-COMP:11604"/>
        <dbReference type="ChEBI" id="CHEBI:15378"/>
        <dbReference type="ChEBI" id="CHEBI:29999"/>
        <dbReference type="ChEBI" id="CHEBI:30616"/>
        <dbReference type="ChEBI" id="CHEBI:83421"/>
        <dbReference type="ChEBI" id="CHEBI:456216"/>
        <dbReference type="EC" id="2.7.11.1"/>
    </reaction>
</comment>
<organism evidence="13 14">
    <name type="scientific">Yinghuangia soli</name>
    <dbReference type="NCBI Taxonomy" id="2908204"/>
    <lineage>
        <taxon>Bacteria</taxon>
        <taxon>Bacillati</taxon>
        <taxon>Actinomycetota</taxon>
        <taxon>Actinomycetes</taxon>
        <taxon>Kitasatosporales</taxon>
        <taxon>Streptomycetaceae</taxon>
        <taxon>Yinghuangia</taxon>
    </lineage>
</organism>
<name>A0AA41U2D8_9ACTN</name>
<keyword evidence="5 13" id="KW-0418">Kinase</keyword>
<dbReference type="SMART" id="SM00220">
    <property type="entry name" value="S_TKc"/>
    <property type="match status" value="1"/>
</dbReference>
<evidence type="ECO:0000256" key="10">
    <source>
        <dbReference type="SAM" id="MobiDB-lite"/>
    </source>
</evidence>
<dbReference type="Proteomes" id="UP001165378">
    <property type="component" value="Unassembled WGS sequence"/>
</dbReference>
<proteinExistence type="predicted"/>
<sequence>MVQDDVLGGRYRLVRLLGEGGMGQVWKARDESLDRAVAVKVIALLAGRGSHGSEARARFQREARLTARLQHPGIVTIHDIGETGTGDDRTPFLVMELVRGTGLDALLLGGPVGVRDAAEWGAQISAALSEAHTAGILHRDIKPSNVLVTPSGHVKVLDFGIARAADPYATAGRLTQTGFIVGTPPYMAPEQARGFPEPRSDLYALGCLLFELTTGRLPFEAPDTVGYLTAHLTEPPPAPGTVAQGIPAAWDALVLGLLAKDPEQRPASADDVTRMLRDFARTLDATASAPTEPRNPAPPGGAAAQGPTRADRGPGTARPRTAAEPRRAAPAPRQPLRSTPPQLPETLPPRPPRAVVAAVLLAALCLPGQVTMVAKCLDFITRTGAPVAMLVVNIAVAAGAGYALATGAWRLWRGDPAGRRRITAGGTGAALLGTSVFAQVPLTGGELSMDIAEAEFIFIVCPLTAVAAIAAIIATRQASTARWCALVADEASVPG</sequence>
<feature type="transmembrane region" description="Helical" evidence="11">
    <location>
        <begin position="386"/>
        <end position="412"/>
    </location>
</feature>
<dbReference type="EC" id="2.7.11.1" evidence="1"/>
<keyword evidence="4 9" id="KW-0547">Nucleotide-binding</keyword>
<evidence type="ECO:0000256" key="8">
    <source>
        <dbReference type="ARBA" id="ARBA00048679"/>
    </source>
</evidence>
<dbReference type="RefSeq" id="WP_235051163.1">
    <property type="nucleotide sequence ID" value="NZ_JAKFHA010000003.1"/>
</dbReference>
<protein>
    <recommendedName>
        <fullName evidence="1">non-specific serine/threonine protein kinase</fullName>
        <ecNumber evidence="1">2.7.11.1</ecNumber>
    </recommendedName>
</protein>
<evidence type="ECO:0000256" key="7">
    <source>
        <dbReference type="ARBA" id="ARBA00047899"/>
    </source>
</evidence>
<feature type="transmembrane region" description="Helical" evidence="11">
    <location>
        <begin position="456"/>
        <end position="474"/>
    </location>
</feature>
<evidence type="ECO:0000313" key="14">
    <source>
        <dbReference type="Proteomes" id="UP001165378"/>
    </source>
</evidence>
<accession>A0AA41U2D8</accession>
<dbReference type="Gene3D" id="1.10.510.10">
    <property type="entry name" value="Transferase(Phosphotransferase) domain 1"/>
    <property type="match status" value="1"/>
</dbReference>
<dbReference type="PANTHER" id="PTHR43289:SF6">
    <property type="entry name" value="SERINE_THREONINE-PROTEIN KINASE NEKL-3"/>
    <property type="match status" value="1"/>
</dbReference>
<dbReference type="PROSITE" id="PS50011">
    <property type="entry name" value="PROTEIN_KINASE_DOM"/>
    <property type="match status" value="1"/>
</dbReference>
<keyword evidence="3" id="KW-0808">Transferase</keyword>
<dbReference type="Gene3D" id="3.30.200.20">
    <property type="entry name" value="Phosphorylase Kinase, domain 1"/>
    <property type="match status" value="1"/>
</dbReference>
<feature type="binding site" evidence="9">
    <location>
        <position position="40"/>
    </location>
    <ligand>
        <name>ATP</name>
        <dbReference type="ChEBI" id="CHEBI:30616"/>
    </ligand>
</feature>
<dbReference type="InterPro" id="IPR011009">
    <property type="entry name" value="Kinase-like_dom_sf"/>
</dbReference>
<evidence type="ECO:0000313" key="13">
    <source>
        <dbReference type="EMBL" id="MCF2527009.1"/>
    </source>
</evidence>
<dbReference type="GO" id="GO:0004674">
    <property type="term" value="F:protein serine/threonine kinase activity"/>
    <property type="evidence" value="ECO:0007669"/>
    <property type="project" value="UniProtKB-KW"/>
</dbReference>
<feature type="region of interest" description="Disordered" evidence="10">
    <location>
        <begin position="284"/>
        <end position="349"/>
    </location>
</feature>
<dbReference type="SUPFAM" id="SSF56112">
    <property type="entry name" value="Protein kinase-like (PK-like)"/>
    <property type="match status" value="1"/>
</dbReference>
<evidence type="ECO:0000256" key="6">
    <source>
        <dbReference type="ARBA" id="ARBA00022840"/>
    </source>
</evidence>
<keyword evidence="11" id="KW-1133">Transmembrane helix</keyword>
<dbReference type="AlphaFoldDB" id="A0AA41U2D8"/>
<dbReference type="FunFam" id="1.10.510.10:FF:000021">
    <property type="entry name" value="Serine/threonine protein kinase"/>
    <property type="match status" value="1"/>
</dbReference>
<dbReference type="GO" id="GO:0005524">
    <property type="term" value="F:ATP binding"/>
    <property type="evidence" value="ECO:0007669"/>
    <property type="project" value="UniProtKB-UniRule"/>
</dbReference>
<dbReference type="CDD" id="cd14014">
    <property type="entry name" value="STKc_PknB_like"/>
    <property type="match status" value="1"/>
</dbReference>
<comment type="catalytic activity">
    <reaction evidence="7">
        <text>L-threonyl-[protein] + ATP = O-phospho-L-threonyl-[protein] + ADP + H(+)</text>
        <dbReference type="Rhea" id="RHEA:46608"/>
        <dbReference type="Rhea" id="RHEA-COMP:11060"/>
        <dbReference type="Rhea" id="RHEA-COMP:11605"/>
        <dbReference type="ChEBI" id="CHEBI:15378"/>
        <dbReference type="ChEBI" id="CHEBI:30013"/>
        <dbReference type="ChEBI" id="CHEBI:30616"/>
        <dbReference type="ChEBI" id="CHEBI:61977"/>
        <dbReference type="ChEBI" id="CHEBI:456216"/>
        <dbReference type="EC" id="2.7.11.1"/>
    </reaction>
</comment>
<dbReference type="InterPro" id="IPR000719">
    <property type="entry name" value="Prot_kinase_dom"/>
</dbReference>
<dbReference type="FunFam" id="3.30.200.20:FF:000035">
    <property type="entry name" value="Serine/threonine protein kinase Stk1"/>
    <property type="match status" value="1"/>
</dbReference>
<keyword evidence="2 13" id="KW-0723">Serine/threonine-protein kinase</keyword>
<dbReference type="PROSITE" id="PS00108">
    <property type="entry name" value="PROTEIN_KINASE_ST"/>
    <property type="match status" value="1"/>
</dbReference>
<keyword evidence="11" id="KW-0812">Transmembrane</keyword>
<dbReference type="InterPro" id="IPR017441">
    <property type="entry name" value="Protein_kinase_ATP_BS"/>
</dbReference>
<evidence type="ECO:0000256" key="5">
    <source>
        <dbReference type="ARBA" id="ARBA00022777"/>
    </source>
</evidence>
<gene>
    <name evidence="13" type="ORF">LZ495_07235</name>
</gene>
<feature type="domain" description="Protein kinase" evidence="12">
    <location>
        <begin position="11"/>
        <end position="280"/>
    </location>
</feature>
<dbReference type="EMBL" id="JAKFHA010000003">
    <property type="protein sequence ID" value="MCF2527009.1"/>
    <property type="molecule type" value="Genomic_DNA"/>
</dbReference>
<evidence type="ECO:0000256" key="3">
    <source>
        <dbReference type="ARBA" id="ARBA00022679"/>
    </source>
</evidence>
<evidence type="ECO:0000256" key="4">
    <source>
        <dbReference type="ARBA" id="ARBA00022741"/>
    </source>
</evidence>
<dbReference type="InterPro" id="IPR008271">
    <property type="entry name" value="Ser/Thr_kinase_AS"/>
</dbReference>
<evidence type="ECO:0000256" key="11">
    <source>
        <dbReference type="SAM" id="Phobius"/>
    </source>
</evidence>
<evidence type="ECO:0000256" key="9">
    <source>
        <dbReference type="PROSITE-ProRule" id="PRU10141"/>
    </source>
</evidence>
<comment type="caution">
    <text evidence="13">The sequence shown here is derived from an EMBL/GenBank/DDBJ whole genome shotgun (WGS) entry which is preliminary data.</text>
</comment>
<keyword evidence="11" id="KW-0472">Membrane</keyword>
<dbReference type="GO" id="GO:0045717">
    <property type="term" value="P:negative regulation of fatty acid biosynthetic process"/>
    <property type="evidence" value="ECO:0007669"/>
    <property type="project" value="UniProtKB-ARBA"/>
</dbReference>
<dbReference type="PROSITE" id="PS00107">
    <property type="entry name" value="PROTEIN_KINASE_ATP"/>
    <property type="match status" value="1"/>
</dbReference>
<dbReference type="Pfam" id="PF00069">
    <property type="entry name" value="Pkinase"/>
    <property type="match status" value="1"/>
</dbReference>
<evidence type="ECO:0000256" key="1">
    <source>
        <dbReference type="ARBA" id="ARBA00012513"/>
    </source>
</evidence>
<evidence type="ECO:0000256" key="2">
    <source>
        <dbReference type="ARBA" id="ARBA00022527"/>
    </source>
</evidence>
<dbReference type="PANTHER" id="PTHR43289">
    <property type="entry name" value="MITOGEN-ACTIVATED PROTEIN KINASE KINASE KINASE 20-RELATED"/>
    <property type="match status" value="1"/>
</dbReference>
<evidence type="ECO:0000259" key="12">
    <source>
        <dbReference type="PROSITE" id="PS50011"/>
    </source>
</evidence>
<reference evidence="13" key="1">
    <citation type="submission" date="2022-01" db="EMBL/GenBank/DDBJ databases">
        <title>Genome-Based Taxonomic Classification of the Phylum Actinobacteria.</title>
        <authorList>
            <person name="Gao Y."/>
        </authorList>
    </citation>
    <scope>NUCLEOTIDE SEQUENCE</scope>
    <source>
        <strain evidence="13">KLBMP 8922</strain>
    </source>
</reference>
<keyword evidence="6 9" id="KW-0067">ATP-binding</keyword>
<feature type="transmembrane region" description="Helical" evidence="11">
    <location>
        <begin position="424"/>
        <end position="444"/>
    </location>
</feature>